<dbReference type="Pfam" id="PF00069">
    <property type="entry name" value="Pkinase"/>
    <property type="match status" value="1"/>
</dbReference>
<feature type="domain" description="Protein kinase" evidence="5">
    <location>
        <begin position="132"/>
        <end position="389"/>
    </location>
</feature>
<evidence type="ECO:0000313" key="7">
    <source>
        <dbReference type="Proteomes" id="UP001162131"/>
    </source>
</evidence>
<dbReference type="GO" id="GO:0004674">
    <property type="term" value="F:protein serine/threonine kinase activity"/>
    <property type="evidence" value="ECO:0007669"/>
    <property type="project" value="UniProtKB-KW"/>
</dbReference>
<keyword evidence="4" id="KW-0418">Kinase</keyword>
<evidence type="ECO:0000256" key="4">
    <source>
        <dbReference type="RuleBase" id="RU000304"/>
    </source>
</evidence>
<keyword evidence="7" id="KW-1185">Reference proteome</keyword>
<comment type="similarity">
    <text evidence="4">Belongs to the protein kinase superfamily.</text>
</comment>
<evidence type="ECO:0000259" key="5">
    <source>
        <dbReference type="PROSITE" id="PS50011"/>
    </source>
</evidence>
<dbReference type="Proteomes" id="UP001162131">
    <property type="component" value="Unassembled WGS sequence"/>
</dbReference>
<dbReference type="PROSITE" id="PS00107">
    <property type="entry name" value="PROTEIN_KINASE_ATP"/>
    <property type="match status" value="1"/>
</dbReference>
<dbReference type="Gene3D" id="1.10.510.10">
    <property type="entry name" value="Transferase(Phosphotransferase) domain 1"/>
    <property type="match status" value="1"/>
</dbReference>
<dbReference type="InterPro" id="IPR000719">
    <property type="entry name" value="Prot_kinase_dom"/>
</dbReference>
<proteinExistence type="inferred from homology"/>
<dbReference type="InterPro" id="IPR017441">
    <property type="entry name" value="Protein_kinase_ATP_BS"/>
</dbReference>
<dbReference type="CDD" id="cd05117">
    <property type="entry name" value="STKc_CAMK"/>
    <property type="match status" value="1"/>
</dbReference>
<evidence type="ECO:0000313" key="6">
    <source>
        <dbReference type="EMBL" id="CAG9327263.1"/>
    </source>
</evidence>
<dbReference type="InterPro" id="IPR011009">
    <property type="entry name" value="Kinase-like_dom_sf"/>
</dbReference>
<dbReference type="Gene3D" id="3.30.200.20">
    <property type="entry name" value="Phosphorylase Kinase, domain 1"/>
    <property type="match status" value="1"/>
</dbReference>
<keyword evidence="1 3" id="KW-0547">Nucleotide-binding</keyword>
<organism evidence="6 7">
    <name type="scientific">Blepharisma stoltei</name>
    <dbReference type="NCBI Taxonomy" id="1481888"/>
    <lineage>
        <taxon>Eukaryota</taxon>
        <taxon>Sar</taxon>
        <taxon>Alveolata</taxon>
        <taxon>Ciliophora</taxon>
        <taxon>Postciliodesmatophora</taxon>
        <taxon>Heterotrichea</taxon>
        <taxon>Heterotrichida</taxon>
        <taxon>Blepharismidae</taxon>
        <taxon>Blepharisma</taxon>
    </lineage>
</organism>
<dbReference type="EMBL" id="CAJZBQ010000043">
    <property type="protein sequence ID" value="CAG9327263.1"/>
    <property type="molecule type" value="Genomic_DNA"/>
</dbReference>
<protein>
    <recommendedName>
        <fullName evidence="5">Protein kinase domain-containing protein</fullName>
    </recommendedName>
</protein>
<dbReference type="InterPro" id="IPR008271">
    <property type="entry name" value="Ser/Thr_kinase_AS"/>
</dbReference>
<sequence>MPSSIFSQAETLKESHFWTSIKSSDCEEFGEIVYYGPLSRISPSGSLYESNYYLTSKKIIYFQLSDDIIKLSNLSWKVIEPYIEEGNPRKYGFRVSNGISCKYFYTKSSEDLDKWLDHLSYAGIMTDIENDYQFLKQIGNGSFAAVYLAKDLDTKKFYAIKSISKNIVQNSKNNFEQTIREIEIMRQLDHPNIAKLHKIYESHSHIHLIMDYIPGSTLLQRIISKGPLSEEKAIKFIEKLLRVLRYLGSKNIVHRDIKPENILMADDNDDTNFKLIDFGLACVVSGKLTASCGSPGYVAPEILRKIPYDSKVDVFSAGIILFILLSGRSPFSTGSPKETLTKNRDCFISFSDKYWGNISRQAINVVIKLTQASPLLRPSAKEALSYDFFKGINKDSATTRSSLISPPNSAGLVNIWPKSYSPVEKVDLRKNRISTDKNKLPVLGEKHRLSLRHASTPMLNNVKRVKMILRSDAETPKLR</sequence>
<evidence type="ECO:0000256" key="2">
    <source>
        <dbReference type="ARBA" id="ARBA00022840"/>
    </source>
</evidence>
<dbReference type="PROSITE" id="PS50011">
    <property type="entry name" value="PROTEIN_KINASE_DOM"/>
    <property type="match status" value="1"/>
</dbReference>
<reference evidence="6" key="1">
    <citation type="submission" date="2021-09" db="EMBL/GenBank/DDBJ databases">
        <authorList>
            <consortium name="AG Swart"/>
            <person name="Singh M."/>
            <person name="Singh A."/>
            <person name="Seah K."/>
            <person name="Emmerich C."/>
        </authorList>
    </citation>
    <scope>NUCLEOTIDE SEQUENCE</scope>
    <source>
        <strain evidence="6">ATCC30299</strain>
    </source>
</reference>
<dbReference type="PANTHER" id="PTHR24347">
    <property type="entry name" value="SERINE/THREONINE-PROTEIN KINASE"/>
    <property type="match status" value="1"/>
</dbReference>
<keyword evidence="4" id="KW-0808">Transferase</keyword>
<evidence type="ECO:0000256" key="3">
    <source>
        <dbReference type="PROSITE-ProRule" id="PRU10141"/>
    </source>
</evidence>
<evidence type="ECO:0000256" key="1">
    <source>
        <dbReference type="ARBA" id="ARBA00022741"/>
    </source>
</evidence>
<dbReference type="GO" id="GO:0005524">
    <property type="term" value="F:ATP binding"/>
    <property type="evidence" value="ECO:0007669"/>
    <property type="project" value="UniProtKB-UniRule"/>
</dbReference>
<dbReference type="PROSITE" id="PS00108">
    <property type="entry name" value="PROTEIN_KINASE_ST"/>
    <property type="match status" value="1"/>
</dbReference>
<dbReference type="SMART" id="SM00220">
    <property type="entry name" value="S_TKc"/>
    <property type="match status" value="1"/>
</dbReference>
<accession>A0AAU9JUZ6</accession>
<dbReference type="FunFam" id="3.30.200.20:FF:000042">
    <property type="entry name" value="Aurora kinase A"/>
    <property type="match status" value="1"/>
</dbReference>
<dbReference type="SUPFAM" id="SSF50729">
    <property type="entry name" value="PH domain-like"/>
    <property type="match status" value="1"/>
</dbReference>
<gene>
    <name evidence="6" type="ORF">BSTOLATCC_MIC43303</name>
</gene>
<keyword evidence="2 3" id="KW-0067">ATP-binding</keyword>
<feature type="binding site" evidence="3">
    <location>
        <position position="161"/>
    </location>
    <ligand>
        <name>ATP</name>
        <dbReference type="ChEBI" id="CHEBI:30616"/>
    </ligand>
</feature>
<keyword evidence="4" id="KW-0723">Serine/threonine-protein kinase</keyword>
<dbReference type="FunFam" id="1.10.510.10:FF:000945">
    <property type="entry name" value="Uncharacterized protein"/>
    <property type="match status" value="1"/>
</dbReference>
<dbReference type="AlphaFoldDB" id="A0AAU9JUZ6"/>
<comment type="caution">
    <text evidence="6">The sequence shown here is derived from an EMBL/GenBank/DDBJ whole genome shotgun (WGS) entry which is preliminary data.</text>
</comment>
<name>A0AAU9JUZ6_9CILI</name>
<dbReference type="SUPFAM" id="SSF56112">
    <property type="entry name" value="Protein kinase-like (PK-like)"/>
    <property type="match status" value="1"/>
</dbReference>